<dbReference type="InterPro" id="IPR029057">
    <property type="entry name" value="PRTase-like"/>
</dbReference>
<evidence type="ECO:0000259" key="6">
    <source>
        <dbReference type="SMART" id="SM00382"/>
    </source>
</evidence>
<protein>
    <recommendedName>
        <fullName evidence="5">Uridine kinase</fullName>
        <ecNumber evidence="5">2.7.1.48</ecNumber>
    </recommendedName>
</protein>
<sequence length="457" mass="51367">MSSSEEPQSLASTHSYLPPWSSPHVIGIAGCSGSGKTSVASQILKALNVPWAVILSFDNFYKPLSPAQSKRAFANEYDFDAPEALDLDSLACVLKNLRQGKKVDIFTYSFAQHNRTDVTTPVYGANIIILEGIFALYDERINEMLDLKVFVDTDLDICMARRLRRDIVYRGRDLQGAMKQWMSFVKPNFERYVRPTMEIADVVVPRGLDNTVAIDMLIRHVQRTLTVKSRQHLEQLSNLNGEIAGQNDVDVCTLPNVRVLKQTNQVRGIHTILFNRATKRGDFIFYLERLMVLLIEEAMNAQPYSIKEVPTPTGVPYTGLLPELNTCAVEIVRGGTCFETSLRKILPDTAVGKILIQSNARTGEPFLHYLKLPPDFENKQILLCDTQAITGAAAVMAIRVLLDHGAVEKNICFVTYLADKARAMRRILSAYPRVQVVVGKVEDTFKRRFIDTKYYGT</sequence>
<feature type="domain" description="AAA+ ATPase" evidence="6">
    <location>
        <begin position="22"/>
        <end position="173"/>
    </location>
</feature>
<reference evidence="7 8" key="1">
    <citation type="submission" date="2024-03" db="EMBL/GenBank/DDBJ databases">
        <title>Genome-scale model development and genomic sequencing of the oleaginous clade Lipomyces.</title>
        <authorList>
            <consortium name="Lawrence Berkeley National Laboratory"/>
            <person name="Czajka J.J."/>
            <person name="Han Y."/>
            <person name="Kim J."/>
            <person name="Mondo S.J."/>
            <person name="Hofstad B.A."/>
            <person name="Robles A."/>
            <person name="Haridas S."/>
            <person name="Riley R."/>
            <person name="LaButti K."/>
            <person name="Pangilinan J."/>
            <person name="Andreopoulos W."/>
            <person name="Lipzen A."/>
            <person name="Yan J."/>
            <person name="Wang M."/>
            <person name="Ng V."/>
            <person name="Grigoriev I.V."/>
            <person name="Spatafora J.W."/>
            <person name="Magnuson J.K."/>
            <person name="Baker S.E."/>
            <person name="Pomraning K.R."/>
        </authorList>
    </citation>
    <scope>NUCLEOTIDE SEQUENCE [LARGE SCALE GENOMIC DNA]</scope>
    <source>
        <strain evidence="7 8">Phaff 52-87</strain>
    </source>
</reference>
<dbReference type="Pfam" id="PF14681">
    <property type="entry name" value="UPRTase"/>
    <property type="match status" value="1"/>
</dbReference>
<dbReference type="Pfam" id="PF00485">
    <property type="entry name" value="PRK"/>
    <property type="match status" value="1"/>
</dbReference>
<dbReference type="PRINTS" id="PR00988">
    <property type="entry name" value="URIDINKINASE"/>
</dbReference>
<evidence type="ECO:0000313" key="7">
    <source>
        <dbReference type="EMBL" id="KAK7203003.1"/>
    </source>
</evidence>
<dbReference type="InterPro" id="IPR000764">
    <property type="entry name" value="Uridine_kinase-like"/>
</dbReference>
<dbReference type="NCBIfam" id="TIGR00235">
    <property type="entry name" value="udk"/>
    <property type="match status" value="1"/>
</dbReference>
<dbReference type="Proteomes" id="UP001498771">
    <property type="component" value="Unassembled WGS sequence"/>
</dbReference>
<dbReference type="EMBL" id="JBBJBU010000014">
    <property type="protein sequence ID" value="KAK7203003.1"/>
    <property type="molecule type" value="Genomic_DNA"/>
</dbReference>
<evidence type="ECO:0000256" key="1">
    <source>
        <dbReference type="ARBA" id="ARBA00004690"/>
    </source>
</evidence>
<organism evidence="7 8">
    <name type="scientific">Myxozyma melibiosi</name>
    <dbReference type="NCBI Taxonomy" id="54550"/>
    <lineage>
        <taxon>Eukaryota</taxon>
        <taxon>Fungi</taxon>
        <taxon>Dikarya</taxon>
        <taxon>Ascomycota</taxon>
        <taxon>Saccharomycotina</taxon>
        <taxon>Lipomycetes</taxon>
        <taxon>Lipomycetales</taxon>
        <taxon>Lipomycetaceae</taxon>
        <taxon>Myxozyma</taxon>
    </lineage>
</organism>
<dbReference type="Gene3D" id="3.40.50.300">
    <property type="entry name" value="P-loop containing nucleotide triphosphate hydrolases"/>
    <property type="match status" value="1"/>
</dbReference>
<dbReference type="GeneID" id="90039128"/>
<evidence type="ECO:0000256" key="2">
    <source>
        <dbReference type="ARBA" id="ARBA00022679"/>
    </source>
</evidence>
<dbReference type="CDD" id="cd02023">
    <property type="entry name" value="UMPK"/>
    <property type="match status" value="1"/>
</dbReference>
<dbReference type="CDD" id="cd06223">
    <property type="entry name" value="PRTases_typeI"/>
    <property type="match status" value="1"/>
</dbReference>
<name>A0ABR1EZG5_9ASCO</name>
<dbReference type="GO" id="GO:0016301">
    <property type="term" value="F:kinase activity"/>
    <property type="evidence" value="ECO:0007669"/>
    <property type="project" value="UniProtKB-KW"/>
</dbReference>
<comment type="similarity">
    <text evidence="5">Belongs to the uridine kinase family.</text>
</comment>
<evidence type="ECO:0000256" key="5">
    <source>
        <dbReference type="RuleBase" id="RU003825"/>
    </source>
</evidence>
<dbReference type="InterPro" id="IPR006083">
    <property type="entry name" value="PRK/URK"/>
</dbReference>
<comment type="caution">
    <text evidence="7">The sequence shown here is derived from an EMBL/GenBank/DDBJ whole genome shotgun (WGS) entry which is preliminary data.</text>
</comment>
<dbReference type="InterPro" id="IPR003593">
    <property type="entry name" value="AAA+_ATPase"/>
</dbReference>
<accession>A0ABR1EZG5</accession>
<proteinExistence type="inferred from homology"/>
<keyword evidence="3 5" id="KW-0547">Nucleotide-binding</keyword>
<evidence type="ECO:0000313" key="8">
    <source>
        <dbReference type="Proteomes" id="UP001498771"/>
    </source>
</evidence>
<dbReference type="Gene3D" id="3.40.50.2020">
    <property type="match status" value="1"/>
</dbReference>
<dbReference type="EC" id="2.7.1.48" evidence="5"/>
<dbReference type="PANTHER" id="PTHR10285">
    <property type="entry name" value="URIDINE KINASE"/>
    <property type="match status" value="1"/>
</dbReference>
<keyword evidence="4 5" id="KW-0418">Kinase</keyword>
<comment type="pathway">
    <text evidence="5">Pyrimidine metabolism; CTP biosynthesis via salvage pathway; CTP from cytidine: step 1/3.</text>
</comment>
<dbReference type="SUPFAM" id="SSF53271">
    <property type="entry name" value="PRTase-like"/>
    <property type="match status" value="1"/>
</dbReference>
<evidence type="ECO:0000256" key="4">
    <source>
        <dbReference type="ARBA" id="ARBA00022777"/>
    </source>
</evidence>
<dbReference type="NCBIfam" id="NF004018">
    <property type="entry name" value="PRK05480.1"/>
    <property type="match status" value="1"/>
</dbReference>
<comment type="catalytic activity">
    <reaction evidence="5">
        <text>uridine + ATP = UMP + ADP + H(+)</text>
        <dbReference type="Rhea" id="RHEA:16825"/>
        <dbReference type="ChEBI" id="CHEBI:15378"/>
        <dbReference type="ChEBI" id="CHEBI:16704"/>
        <dbReference type="ChEBI" id="CHEBI:30616"/>
        <dbReference type="ChEBI" id="CHEBI:57865"/>
        <dbReference type="ChEBI" id="CHEBI:456216"/>
        <dbReference type="EC" id="2.7.1.48"/>
    </reaction>
</comment>
<keyword evidence="2 5" id="KW-0808">Transferase</keyword>
<dbReference type="SUPFAM" id="SSF52540">
    <property type="entry name" value="P-loop containing nucleoside triphosphate hydrolases"/>
    <property type="match status" value="1"/>
</dbReference>
<keyword evidence="8" id="KW-1185">Reference proteome</keyword>
<dbReference type="SMART" id="SM00382">
    <property type="entry name" value="AAA"/>
    <property type="match status" value="1"/>
</dbReference>
<dbReference type="InterPro" id="IPR027417">
    <property type="entry name" value="P-loop_NTPase"/>
</dbReference>
<evidence type="ECO:0000256" key="3">
    <source>
        <dbReference type="ARBA" id="ARBA00022741"/>
    </source>
</evidence>
<dbReference type="InterPro" id="IPR000836">
    <property type="entry name" value="PRTase_dom"/>
</dbReference>
<comment type="catalytic activity">
    <reaction evidence="5">
        <text>cytidine + ATP = CMP + ADP + H(+)</text>
        <dbReference type="Rhea" id="RHEA:24674"/>
        <dbReference type="ChEBI" id="CHEBI:15378"/>
        <dbReference type="ChEBI" id="CHEBI:17562"/>
        <dbReference type="ChEBI" id="CHEBI:30616"/>
        <dbReference type="ChEBI" id="CHEBI:60377"/>
        <dbReference type="ChEBI" id="CHEBI:456216"/>
        <dbReference type="EC" id="2.7.1.48"/>
    </reaction>
</comment>
<comment type="pathway">
    <text evidence="1 5">Pyrimidine metabolism; UMP biosynthesis via salvage pathway; UMP from uridine: step 1/1.</text>
</comment>
<dbReference type="RefSeq" id="XP_064766036.1">
    <property type="nucleotide sequence ID" value="XM_064913616.1"/>
</dbReference>
<gene>
    <name evidence="7" type="ORF">BZA70DRAFT_284539</name>
</gene>
<keyword evidence="5" id="KW-0067">ATP-binding</keyword>